<accession>A0ABT7IGD1</accession>
<dbReference type="Proteomes" id="UP001227964">
    <property type="component" value="Unassembled WGS sequence"/>
</dbReference>
<comment type="caution">
    <text evidence="2">The sequence shown here is derived from an EMBL/GenBank/DDBJ whole genome shotgun (WGS) entry which is preliminary data.</text>
</comment>
<evidence type="ECO:0000313" key="2">
    <source>
        <dbReference type="EMBL" id="MDL0432213.1"/>
    </source>
</evidence>
<feature type="transmembrane region" description="Helical" evidence="1">
    <location>
        <begin position="6"/>
        <end position="28"/>
    </location>
</feature>
<proteinExistence type="predicted"/>
<evidence type="ECO:0000256" key="1">
    <source>
        <dbReference type="SAM" id="Phobius"/>
    </source>
</evidence>
<dbReference type="RefSeq" id="WP_285391377.1">
    <property type="nucleotide sequence ID" value="NZ_JASSVS010000006.1"/>
</dbReference>
<organism evidence="2 3">
    <name type="scientific">Marinobacter azerbaijanicus</name>
    <dbReference type="NCBI Taxonomy" id="3050455"/>
    <lineage>
        <taxon>Bacteria</taxon>
        <taxon>Pseudomonadati</taxon>
        <taxon>Pseudomonadota</taxon>
        <taxon>Gammaproteobacteria</taxon>
        <taxon>Pseudomonadales</taxon>
        <taxon>Marinobacteraceae</taxon>
        <taxon>Marinobacter</taxon>
    </lineage>
</organism>
<dbReference type="Gene3D" id="2.60.120.430">
    <property type="entry name" value="Galactose-binding lectin"/>
    <property type="match status" value="1"/>
</dbReference>
<keyword evidence="1" id="KW-0812">Transmembrane</keyword>
<keyword evidence="3" id="KW-1185">Reference proteome</keyword>
<feature type="transmembrane region" description="Helical" evidence="1">
    <location>
        <begin position="65"/>
        <end position="86"/>
    </location>
</feature>
<sequence>MPARNARIWQYLAFTGVVLITPFFFVGGPGWADGPLYKSAWNLGHILFFTLLTLAVQPWRIWAGWTLWGVSTVAVLMLGVSIEVLQYGFNRQVDWQDILRNLLGVWAVLAARPQAGHSPVALWSLRILVAVLLITEINATTAVAIRQYRVSQLLPELYDFSQPDPSPFWNGVVTPADAAASEQSGLRLSLTTARYSGASLHNFPGDWQGYDQLVISLYNPDDRPLSLTLRINDLEHDQGDNAYTDRFNTRLTLAPGLNNFHLDLERIRKAPADRTMNMQEIRRLMLFTAGLTEPRTVYLRVIRLE</sequence>
<reference evidence="2 3" key="1">
    <citation type="submission" date="2023-06" db="EMBL/GenBank/DDBJ databases">
        <title>Marinobacter azerbaijanicus a moderately halophilic, isolated from Urmia Lake in Azerbaijan region of Iran.</title>
        <authorList>
            <person name="Sanchez-Porro C."/>
            <person name="Aghdam E.M."/>
            <person name="Saheb S.M."/>
            <person name="Tarhriz V."/>
            <person name="Kazemi E."/>
            <person name="Ammozegar M.A."/>
            <person name="Ventosa A."/>
            <person name="Hejazi M.S."/>
        </authorList>
    </citation>
    <scope>NUCLEOTIDE SEQUENCE [LARGE SCALE GENOMIC DNA]</scope>
    <source>
        <strain evidence="2 3">TBZ242</strain>
    </source>
</reference>
<gene>
    <name evidence="2" type="ORF">QPM17_13795</name>
</gene>
<feature type="transmembrane region" description="Helical" evidence="1">
    <location>
        <begin position="40"/>
        <end position="59"/>
    </location>
</feature>
<name>A0ABT7IGD1_9GAMM</name>
<keyword evidence="1" id="KW-1133">Transmembrane helix</keyword>
<keyword evidence="1" id="KW-0472">Membrane</keyword>
<feature type="transmembrane region" description="Helical" evidence="1">
    <location>
        <begin position="121"/>
        <end position="145"/>
    </location>
</feature>
<dbReference type="EMBL" id="JASSVS010000006">
    <property type="protein sequence ID" value="MDL0432213.1"/>
    <property type="molecule type" value="Genomic_DNA"/>
</dbReference>
<evidence type="ECO:0000313" key="3">
    <source>
        <dbReference type="Proteomes" id="UP001227964"/>
    </source>
</evidence>
<protein>
    <submittedName>
        <fullName evidence="2">Succinyl-CoA synthetase subunit beta</fullName>
    </submittedName>
</protein>